<dbReference type="Gene3D" id="1.10.10.10">
    <property type="entry name" value="Winged helix-like DNA-binding domain superfamily/Winged helix DNA-binding domain"/>
    <property type="match status" value="1"/>
</dbReference>
<sequence length="159" mass="17856">MRDNRELMRSFMRRFHGIGHLRGYGGLKILVLHILSEDPKNGAEIMDAIDVMSHGHWKPSPGSIYPLLSKAVEENLLIKREDRKYELTDAGLEEISMFKTGGMSHPDSIEGILSEIDNNLSYLEDLSDDKLAPHSGLLKNISQKINRINEAVNSTGKES</sequence>
<dbReference type="OrthoDB" id="56053at2157"/>
<dbReference type="Proteomes" id="UP000245657">
    <property type="component" value="Unassembled WGS sequence"/>
</dbReference>
<comment type="caution">
    <text evidence="2">The sequence shown here is derived from an EMBL/GenBank/DDBJ whole genome shotgun (WGS) entry which is preliminary data.</text>
</comment>
<dbReference type="PANTHER" id="PTHR43252:SF5">
    <property type="entry name" value="TRANSCRIPTIONAL REGULATOR, PADR-LIKE FAMILY"/>
    <property type="match status" value="1"/>
</dbReference>
<dbReference type="SUPFAM" id="SSF46785">
    <property type="entry name" value="Winged helix' DNA-binding domain"/>
    <property type="match status" value="1"/>
</dbReference>
<accession>A0A2V2MR22</accession>
<keyword evidence="3" id="KW-1185">Reference proteome</keyword>
<name>A0A2V2MR22_9EURY</name>
<dbReference type="PANTHER" id="PTHR43252">
    <property type="entry name" value="TRANSCRIPTIONAL REGULATOR YQJI"/>
    <property type="match status" value="1"/>
</dbReference>
<organism evidence="2 3">
    <name type="scientific">Methanospirillum lacunae</name>
    <dbReference type="NCBI Taxonomy" id="668570"/>
    <lineage>
        <taxon>Archaea</taxon>
        <taxon>Methanobacteriati</taxon>
        <taxon>Methanobacteriota</taxon>
        <taxon>Stenosarchaea group</taxon>
        <taxon>Methanomicrobia</taxon>
        <taxon>Methanomicrobiales</taxon>
        <taxon>Methanospirillaceae</taxon>
        <taxon>Methanospirillum</taxon>
    </lineage>
</organism>
<dbReference type="AlphaFoldDB" id="A0A2V2MR22"/>
<evidence type="ECO:0000313" key="3">
    <source>
        <dbReference type="Proteomes" id="UP000245657"/>
    </source>
</evidence>
<feature type="domain" description="Transcription regulator PadR N-terminal" evidence="1">
    <location>
        <begin position="31"/>
        <end position="95"/>
    </location>
</feature>
<dbReference type="InterPro" id="IPR036388">
    <property type="entry name" value="WH-like_DNA-bd_sf"/>
</dbReference>
<gene>
    <name evidence="2" type="ORF">DK846_16820</name>
</gene>
<proteinExistence type="predicted"/>
<dbReference type="EMBL" id="QGMY01000018">
    <property type="protein sequence ID" value="PWR69839.1"/>
    <property type="molecule type" value="Genomic_DNA"/>
</dbReference>
<evidence type="ECO:0000259" key="1">
    <source>
        <dbReference type="Pfam" id="PF03551"/>
    </source>
</evidence>
<protein>
    <submittedName>
        <fullName evidence="2">PadR family transcriptional regulator</fullName>
    </submittedName>
</protein>
<dbReference type="InterPro" id="IPR036390">
    <property type="entry name" value="WH_DNA-bd_sf"/>
</dbReference>
<dbReference type="InterPro" id="IPR005149">
    <property type="entry name" value="Tscrpt_reg_PadR_N"/>
</dbReference>
<dbReference type="Pfam" id="PF03551">
    <property type="entry name" value="PadR"/>
    <property type="match status" value="1"/>
</dbReference>
<evidence type="ECO:0000313" key="2">
    <source>
        <dbReference type="EMBL" id="PWR69839.1"/>
    </source>
</evidence>
<reference evidence="2 3" key="1">
    <citation type="submission" date="2018-05" db="EMBL/GenBank/DDBJ databases">
        <title>Draft genome of Methanospirillum lacunae Ki8-1.</title>
        <authorList>
            <person name="Dueholm M.S."/>
            <person name="Nielsen P.H."/>
            <person name="Bakmann L.F."/>
            <person name="Otzen D.E."/>
        </authorList>
    </citation>
    <scope>NUCLEOTIDE SEQUENCE [LARGE SCALE GENOMIC DNA]</scope>
    <source>
        <strain evidence="2 3">Ki8-1</strain>
    </source>
</reference>